<dbReference type="GO" id="GO:0009408">
    <property type="term" value="P:response to heat"/>
    <property type="evidence" value="ECO:0007669"/>
    <property type="project" value="InterPro"/>
</dbReference>
<dbReference type="Proteomes" id="UP000034154">
    <property type="component" value="Unassembled WGS sequence"/>
</dbReference>
<evidence type="ECO:0000313" key="6">
    <source>
        <dbReference type="Proteomes" id="UP000034154"/>
    </source>
</evidence>
<evidence type="ECO:0000256" key="3">
    <source>
        <dbReference type="RuleBase" id="RU003616"/>
    </source>
</evidence>
<keyword evidence="1 5" id="KW-0346">Stress response</keyword>
<dbReference type="InterPro" id="IPR044587">
    <property type="entry name" value="HSP21-like"/>
</dbReference>
<evidence type="ECO:0000313" key="5">
    <source>
        <dbReference type="EMBL" id="KKT71571.1"/>
    </source>
</evidence>
<reference evidence="5 6" key="1">
    <citation type="journal article" date="2015" name="Nature">
        <title>rRNA introns, odd ribosomes, and small enigmatic genomes across a large radiation of phyla.</title>
        <authorList>
            <person name="Brown C.T."/>
            <person name="Hug L.A."/>
            <person name="Thomas B.C."/>
            <person name="Sharon I."/>
            <person name="Castelle C.J."/>
            <person name="Singh A."/>
            <person name="Wilkins M.J."/>
            <person name="Williams K.H."/>
            <person name="Banfield J.F."/>
        </authorList>
    </citation>
    <scope>NUCLEOTIDE SEQUENCE [LARGE SCALE GENOMIC DNA]</scope>
</reference>
<dbReference type="EMBL" id="LCJB01000013">
    <property type="protein sequence ID" value="KKT71571.1"/>
    <property type="molecule type" value="Genomic_DNA"/>
</dbReference>
<name>A0A0G1JIZ5_9BACT</name>
<proteinExistence type="inferred from homology"/>
<evidence type="ECO:0000259" key="4">
    <source>
        <dbReference type="PROSITE" id="PS01031"/>
    </source>
</evidence>
<dbReference type="Gene3D" id="2.60.40.790">
    <property type="match status" value="1"/>
</dbReference>
<dbReference type="PANTHER" id="PTHR46733">
    <property type="entry name" value="26.5 KDA HEAT SHOCK PROTEIN, MITOCHONDRIAL"/>
    <property type="match status" value="1"/>
</dbReference>
<comment type="similarity">
    <text evidence="2 3">Belongs to the small heat shock protein (HSP20) family.</text>
</comment>
<accession>A0A0G1JIZ5</accession>
<gene>
    <name evidence="5" type="ORF">UW63_C0013G0012</name>
</gene>
<dbReference type="SUPFAM" id="SSF49764">
    <property type="entry name" value="HSP20-like chaperones"/>
    <property type="match status" value="1"/>
</dbReference>
<protein>
    <submittedName>
        <fullName evidence="5">Small heat shock protein</fullName>
    </submittedName>
</protein>
<dbReference type="InterPro" id="IPR002068">
    <property type="entry name" value="A-crystallin/Hsp20_dom"/>
</dbReference>
<organism evidence="5 6">
    <name type="scientific">Candidatus Uhrbacteria bacterium GW2011_GWF2_44_350</name>
    <dbReference type="NCBI Taxonomy" id="1619000"/>
    <lineage>
        <taxon>Bacteria</taxon>
        <taxon>Candidatus Uhriibacteriota</taxon>
    </lineage>
</organism>
<dbReference type="AlphaFoldDB" id="A0A0G1JIZ5"/>
<dbReference type="InterPro" id="IPR008978">
    <property type="entry name" value="HSP20-like_chaperone"/>
</dbReference>
<comment type="caution">
    <text evidence="5">The sequence shown here is derived from an EMBL/GenBank/DDBJ whole genome shotgun (WGS) entry which is preliminary data.</text>
</comment>
<dbReference type="CDD" id="cd06464">
    <property type="entry name" value="ACD_sHsps-like"/>
    <property type="match status" value="1"/>
</dbReference>
<dbReference type="Pfam" id="PF00011">
    <property type="entry name" value="HSP20"/>
    <property type="match status" value="1"/>
</dbReference>
<feature type="domain" description="SHSP" evidence="4">
    <location>
        <begin position="14"/>
        <end position="125"/>
    </location>
</feature>
<evidence type="ECO:0000256" key="1">
    <source>
        <dbReference type="ARBA" id="ARBA00023016"/>
    </source>
</evidence>
<sequence length="125" mass="13977">MTTLQPTNEDLAWLPEHEGQLSVDVLEDENNIYIRSAVAGTSADDLDITVTHDTVTIRGQRQHQCDHWLNTTNHLQECFWGTFSRSVVLPSHVRPEAADAVLKNGILSITIPKTESASEVDVVEW</sequence>
<dbReference type="PROSITE" id="PS01031">
    <property type="entry name" value="SHSP"/>
    <property type="match status" value="1"/>
</dbReference>
<evidence type="ECO:0000256" key="2">
    <source>
        <dbReference type="PROSITE-ProRule" id="PRU00285"/>
    </source>
</evidence>
<dbReference type="PANTHER" id="PTHR46733:SF4">
    <property type="entry name" value="HEAT SHOCK PROTEIN 21, CHLOROPLASTIC"/>
    <property type="match status" value="1"/>
</dbReference>